<proteinExistence type="predicted"/>
<sequence>MLCKWGLKPYAIQDADSKGRTIIEFLEHEINNKNTTIGIVLLTPDDTGYK</sequence>
<protein>
    <submittedName>
        <fullName evidence="1">Uncharacterized protein</fullName>
    </submittedName>
</protein>
<dbReference type="Proteomes" id="UP000018951">
    <property type="component" value="Unassembled WGS sequence"/>
</dbReference>
<evidence type="ECO:0000313" key="1">
    <source>
        <dbReference type="EMBL" id="ETO91249.1"/>
    </source>
</evidence>
<dbReference type="EMBL" id="AXCJ01000008">
    <property type="protein sequence ID" value="ETO91249.1"/>
    <property type="molecule type" value="Genomic_DNA"/>
</dbReference>
<name>W2UZ75_9RICK</name>
<reference evidence="1 2" key="1">
    <citation type="journal article" date="2013" name="PLoS ONE">
        <title>Bacterial endosymbiosis in a chordate host: long-term co-evolution and conservation of secondary metabolism.</title>
        <authorList>
            <person name="Kwan J.C."/>
            <person name="Schmidt E.W."/>
        </authorList>
    </citation>
    <scope>NUCLEOTIDE SEQUENCE [LARGE SCALE GENOMIC DNA]</scope>
    <source>
        <strain evidence="2">L6</strain>
    </source>
</reference>
<accession>W2UZ75</accession>
<dbReference type="STRING" id="1401685.P857_743"/>
<evidence type="ECO:0000313" key="2">
    <source>
        <dbReference type="Proteomes" id="UP000018951"/>
    </source>
</evidence>
<organism evidence="1 2">
    <name type="scientific">Candidatus Xenolissoclinum pacificiensis L6</name>
    <dbReference type="NCBI Taxonomy" id="1401685"/>
    <lineage>
        <taxon>Bacteria</taxon>
        <taxon>Pseudomonadati</taxon>
        <taxon>Pseudomonadota</taxon>
        <taxon>Alphaproteobacteria</taxon>
        <taxon>Rickettsiales</taxon>
        <taxon>Anaplasmataceae</taxon>
        <taxon>Candidatus Xenolissoclinum</taxon>
    </lineage>
</organism>
<gene>
    <name evidence="1" type="ORF">P857_743</name>
</gene>
<comment type="caution">
    <text evidence="1">The sequence shown here is derived from an EMBL/GenBank/DDBJ whole genome shotgun (WGS) entry which is preliminary data.</text>
</comment>
<keyword evidence="2" id="KW-1185">Reference proteome</keyword>
<dbReference type="AlphaFoldDB" id="W2UZ75"/>